<organism evidence="1 2">
    <name type="scientific">Bacillus halotolerans</name>
    <dbReference type="NCBI Taxonomy" id="260554"/>
    <lineage>
        <taxon>Bacteria</taxon>
        <taxon>Bacillati</taxon>
        <taxon>Bacillota</taxon>
        <taxon>Bacilli</taxon>
        <taxon>Bacillales</taxon>
        <taxon>Bacillaceae</taxon>
        <taxon>Bacillus</taxon>
    </lineage>
</organism>
<dbReference type="Proteomes" id="UP001164713">
    <property type="component" value="Chromosome"/>
</dbReference>
<dbReference type="SUPFAM" id="SSF51905">
    <property type="entry name" value="FAD/NAD(P)-binding domain"/>
    <property type="match status" value="1"/>
</dbReference>
<evidence type="ECO:0000313" key="2">
    <source>
        <dbReference type="Proteomes" id="UP001164713"/>
    </source>
</evidence>
<gene>
    <name evidence="1" type="ORF">O0R52_01915</name>
</gene>
<keyword evidence="2" id="KW-1185">Reference proteome</keyword>
<dbReference type="EMBL" id="CP114066">
    <property type="protein sequence ID" value="WAT21778.1"/>
    <property type="molecule type" value="Genomic_DNA"/>
</dbReference>
<dbReference type="RefSeq" id="WP_269107763.1">
    <property type="nucleotide sequence ID" value="NZ_CP114066.1"/>
</dbReference>
<dbReference type="InterPro" id="IPR036188">
    <property type="entry name" value="FAD/NAD-bd_sf"/>
</dbReference>
<accession>A0ABY7I2W7</accession>
<proteinExistence type="predicted"/>
<dbReference type="Gene3D" id="3.50.50.60">
    <property type="entry name" value="FAD/NAD(P)-binding domain"/>
    <property type="match status" value="1"/>
</dbReference>
<protein>
    <submittedName>
        <fullName evidence="1">FAD/NAD(P)-binding protein</fullName>
    </submittedName>
</protein>
<sequence length="51" mass="5343">MYKWLIIGGGIQGLTLAVHLVKSGKVPIQDLAVIDPNSPLTAGSEIRPAFG</sequence>
<name>A0ABY7I2W7_9BACI</name>
<reference evidence="1" key="1">
    <citation type="submission" date="2022-12" db="EMBL/GenBank/DDBJ databases">
        <title>Genomic of Bacillus halotolerans.</title>
        <authorList>
            <person name="Xu G."/>
            <person name="Ding Y."/>
        </authorList>
    </citation>
    <scope>NUCLEOTIDE SEQUENCE</scope>
    <source>
        <strain evidence="1">B13</strain>
    </source>
</reference>
<evidence type="ECO:0000313" key="1">
    <source>
        <dbReference type="EMBL" id="WAT21778.1"/>
    </source>
</evidence>